<dbReference type="KEGG" id="gba:J421_1838"/>
<sequence length="161" mass="17628">MRKTISIGALALALVAAGVSAQPPRGDAAPRRDTADSTFRGRRGPGGPGGPERMLLKGITLTDAQRQQIAALHDRQRAEAARDEGRKAFDEVRAARQRGDTAAARAKMAELRTQMDRRREQQVASIRSLLTADQRTQFDANVAEMEKRQAQRGERGERGGR</sequence>
<dbReference type="HOGENOM" id="CLU_1641319_0_0_0"/>
<dbReference type="InParanoid" id="W0RGB9"/>
<evidence type="ECO:0000256" key="4">
    <source>
        <dbReference type="ARBA" id="ARBA00022764"/>
    </source>
</evidence>
<protein>
    <recommendedName>
        <fullName evidence="9">LTXXQ motif family protein</fullName>
    </recommendedName>
</protein>
<dbReference type="OrthoDB" id="6415382at2"/>
<dbReference type="Proteomes" id="UP000019151">
    <property type="component" value="Chromosome"/>
</dbReference>
<evidence type="ECO:0008006" key="9">
    <source>
        <dbReference type="Google" id="ProtNLM"/>
    </source>
</evidence>
<keyword evidence="3 6" id="KW-0732">Signal</keyword>
<dbReference type="GO" id="GO:0030288">
    <property type="term" value="C:outer membrane-bounded periplasmic space"/>
    <property type="evidence" value="ECO:0007669"/>
    <property type="project" value="TreeGrafter"/>
</dbReference>
<evidence type="ECO:0000313" key="7">
    <source>
        <dbReference type="EMBL" id="AHG89375.1"/>
    </source>
</evidence>
<evidence type="ECO:0000256" key="3">
    <source>
        <dbReference type="ARBA" id="ARBA00022729"/>
    </source>
</evidence>
<feature type="chain" id="PRO_5004794076" description="LTXXQ motif family protein" evidence="6">
    <location>
        <begin position="22"/>
        <end position="161"/>
    </location>
</feature>
<feature type="region of interest" description="Disordered" evidence="5">
    <location>
        <begin position="80"/>
        <end position="103"/>
    </location>
</feature>
<reference evidence="7 8" key="1">
    <citation type="journal article" date="2014" name="Genome Announc.">
        <title>Genome Sequence and Methylome of Soil Bacterium Gemmatirosa kalamazoonensis KBS708T, a Member of the Rarely Cultivated Gemmatimonadetes Phylum.</title>
        <authorList>
            <person name="Debruyn J.M."/>
            <person name="Radosevich M."/>
            <person name="Wommack K.E."/>
            <person name="Polson S.W."/>
            <person name="Hauser L.J."/>
            <person name="Fawaz M.N."/>
            <person name="Korlach J."/>
            <person name="Tsai Y.C."/>
        </authorList>
    </citation>
    <scope>NUCLEOTIDE SEQUENCE [LARGE SCALE GENOMIC DNA]</scope>
    <source>
        <strain evidence="7 8">KBS708</strain>
    </source>
</reference>
<name>W0RGB9_9BACT</name>
<dbReference type="RefSeq" id="WP_025410877.1">
    <property type="nucleotide sequence ID" value="NZ_CP007128.1"/>
</dbReference>
<feature type="compositionally biased region" description="Basic and acidic residues" evidence="5">
    <location>
        <begin position="144"/>
        <end position="161"/>
    </location>
</feature>
<feature type="signal peptide" evidence="6">
    <location>
        <begin position="1"/>
        <end position="21"/>
    </location>
</feature>
<dbReference type="InterPro" id="IPR052211">
    <property type="entry name" value="Cpx_auxiliary_protein"/>
</dbReference>
<dbReference type="Pfam" id="PF07813">
    <property type="entry name" value="LTXXQ"/>
    <property type="match status" value="1"/>
</dbReference>
<keyword evidence="4" id="KW-0574">Periplasm</keyword>
<evidence type="ECO:0000256" key="5">
    <source>
        <dbReference type="SAM" id="MobiDB-lite"/>
    </source>
</evidence>
<feature type="region of interest" description="Disordered" evidence="5">
    <location>
        <begin position="138"/>
        <end position="161"/>
    </location>
</feature>
<feature type="compositionally biased region" description="Basic and acidic residues" evidence="5">
    <location>
        <begin position="80"/>
        <end position="99"/>
    </location>
</feature>
<dbReference type="PANTHER" id="PTHR38102:SF1">
    <property type="entry name" value="PERIPLASMIC CHAPERONE SPY"/>
    <property type="match status" value="1"/>
</dbReference>
<organism evidence="7 8">
    <name type="scientific">Gemmatirosa kalamazoonensis</name>
    <dbReference type="NCBI Taxonomy" id="861299"/>
    <lineage>
        <taxon>Bacteria</taxon>
        <taxon>Pseudomonadati</taxon>
        <taxon>Gemmatimonadota</taxon>
        <taxon>Gemmatimonadia</taxon>
        <taxon>Gemmatimonadales</taxon>
        <taxon>Gemmatimonadaceae</taxon>
        <taxon>Gemmatirosa</taxon>
    </lineage>
</organism>
<evidence type="ECO:0000313" key="8">
    <source>
        <dbReference type="Proteomes" id="UP000019151"/>
    </source>
</evidence>
<dbReference type="Gene3D" id="1.20.120.1490">
    <property type="match status" value="1"/>
</dbReference>
<dbReference type="AlphaFoldDB" id="W0RGB9"/>
<dbReference type="EMBL" id="CP007128">
    <property type="protein sequence ID" value="AHG89375.1"/>
    <property type="molecule type" value="Genomic_DNA"/>
</dbReference>
<feature type="region of interest" description="Disordered" evidence="5">
    <location>
        <begin position="18"/>
        <end position="54"/>
    </location>
</feature>
<dbReference type="InterPro" id="IPR012899">
    <property type="entry name" value="LTXXQ"/>
</dbReference>
<gene>
    <name evidence="7" type="ORF">J421_1838</name>
</gene>
<comment type="similarity">
    <text evidence="2">Belongs to the CpxP/Spy family.</text>
</comment>
<accession>W0RGB9</accession>
<proteinExistence type="inferred from homology"/>
<evidence type="ECO:0000256" key="2">
    <source>
        <dbReference type="ARBA" id="ARBA00008441"/>
    </source>
</evidence>
<comment type="subcellular location">
    <subcellularLocation>
        <location evidence="1">Periplasm</location>
    </subcellularLocation>
</comment>
<evidence type="ECO:0000256" key="6">
    <source>
        <dbReference type="SAM" id="SignalP"/>
    </source>
</evidence>
<dbReference type="PANTHER" id="PTHR38102">
    <property type="entry name" value="PERIPLASMIC CHAPERONE SPY"/>
    <property type="match status" value="1"/>
</dbReference>
<dbReference type="GO" id="GO:0051082">
    <property type="term" value="F:unfolded protein binding"/>
    <property type="evidence" value="ECO:0007669"/>
    <property type="project" value="TreeGrafter"/>
</dbReference>
<keyword evidence="8" id="KW-1185">Reference proteome</keyword>
<evidence type="ECO:0000256" key="1">
    <source>
        <dbReference type="ARBA" id="ARBA00004418"/>
    </source>
</evidence>